<comment type="similarity">
    <text evidence="1">Belongs to the GST superfamily.</text>
</comment>
<protein>
    <submittedName>
        <fullName evidence="4">Glutathione S-transferase GST-4.5</fullName>
        <ecNumber evidence="4">2.5.1.18</ecNumber>
    </submittedName>
</protein>
<dbReference type="Proteomes" id="UP000254209">
    <property type="component" value="Unassembled WGS sequence"/>
</dbReference>
<dbReference type="PANTHER" id="PTHR44051:SF8">
    <property type="entry name" value="GLUTATHIONE S-TRANSFERASE GSTA"/>
    <property type="match status" value="1"/>
</dbReference>
<evidence type="ECO:0000259" key="2">
    <source>
        <dbReference type="PROSITE" id="PS50404"/>
    </source>
</evidence>
<dbReference type="AlphaFoldDB" id="A0A376BKZ1"/>
<dbReference type="InterPro" id="IPR040079">
    <property type="entry name" value="Glutathione_S-Trfase"/>
</dbReference>
<dbReference type="Pfam" id="PF02798">
    <property type="entry name" value="GST_N"/>
    <property type="match status" value="1"/>
</dbReference>
<evidence type="ECO:0000256" key="1">
    <source>
        <dbReference type="RuleBase" id="RU003494"/>
    </source>
</evidence>
<dbReference type="PROSITE" id="PS50405">
    <property type="entry name" value="GST_CTER"/>
    <property type="match status" value="1"/>
</dbReference>
<dbReference type="OrthoDB" id="8772754at2"/>
<gene>
    <name evidence="4" type="primary">gst</name>
    <name evidence="4" type="ORF">NCTC10283_00417</name>
</gene>
<dbReference type="PROSITE" id="PS50404">
    <property type="entry name" value="GST_NTER"/>
    <property type="match status" value="1"/>
</dbReference>
<dbReference type="InterPro" id="IPR036282">
    <property type="entry name" value="Glutathione-S-Trfase_C_sf"/>
</dbReference>
<dbReference type="SFLD" id="SFLDS00019">
    <property type="entry name" value="Glutathione_Transferase_(cytos"/>
    <property type="match status" value="1"/>
</dbReference>
<dbReference type="CDD" id="cd03188">
    <property type="entry name" value="GST_C_Beta"/>
    <property type="match status" value="1"/>
</dbReference>
<dbReference type="SFLD" id="SFLDG00358">
    <property type="entry name" value="Main_(cytGST)"/>
    <property type="match status" value="1"/>
</dbReference>
<dbReference type="EMBL" id="UFSO01000002">
    <property type="protein sequence ID" value="SSY70330.1"/>
    <property type="molecule type" value="Genomic_DNA"/>
</dbReference>
<dbReference type="Pfam" id="PF00043">
    <property type="entry name" value="GST_C"/>
    <property type="match status" value="1"/>
</dbReference>
<feature type="domain" description="GST N-terminal" evidence="2">
    <location>
        <begin position="1"/>
        <end position="78"/>
    </location>
</feature>
<dbReference type="GO" id="GO:0004364">
    <property type="term" value="F:glutathione transferase activity"/>
    <property type="evidence" value="ECO:0007669"/>
    <property type="project" value="UniProtKB-EC"/>
</dbReference>
<dbReference type="Gene3D" id="3.40.30.10">
    <property type="entry name" value="Glutaredoxin"/>
    <property type="match status" value="1"/>
</dbReference>
<keyword evidence="4" id="KW-0808">Transferase</keyword>
<dbReference type="RefSeq" id="WP_051968631.1">
    <property type="nucleotide sequence ID" value="NZ_CP091519.2"/>
</dbReference>
<dbReference type="Gene3D" id="1.20.1050.10">
    <property type="match status" value="1"/>
</dbReference>
<organism evidence="4 5">
    <name type="scientific">Alysiella crassa</name>
    <dbReference type="NCBI Taxonomy" id="153491"/>
    <lineage>
        <taxon>Bacteria</taxon>
        <taxon>Pseudomonadati</taxon>
        <taxon>Pseudomonadota</taxon>
        <taxon>Betaproteobacteria</taxon>
        <taxon>Neisseriales</taxon>
        <taxon>Neisseriaceae</taxon>
        <taxon>Alysiella</taxon>
    </lineage>
</organism>
<dbReference type="PANTHER" id="PTHR44051">
    <property type="entry name" value="GLUTATHIONE S-TRANSFERASE-RELATED"/>
    <property type="match status" value="1"/>
</dbReference>
<dbReference type="STRING" id="1120980.GCA_000745955_02492"/>
<evidence type="ECO:0000313" key="5">
    <source>
        <dbReference type="Proteomes" id="UP000254209"/>
    </source>
</evidence>
<proteinExistence type="inferred from homology"/>
<dbReference type="InterPro" id="IPR036249">
    <property type="entry name" value="Thioredoxin-like_sf"/>
</dbReference>
<dbReference type="InterPro" id="IPR004046">
    <property type="entry name" value="GST_C"/>
</dbReference>
<sequence>MLKLYYLQGACPLVPHTALHWAKAEFEAVRLERGEQKQPEFLALNPQGSVPLLTDGDWALAQNVAILDYLHEVYPQAQIFGSGDARQKAKARQWLALANSDLHGKFGWLFGAAHLLGDENAQNELRGNAIASINQIYQQAEKVLQNQAYLCGDEITIADVYFYVTSRWANMFAWDWSDFAVLPDYFARVERNAGVQAALKEQGLA</sequence>
<dbReference type="SFLD" id="SFLDG01150">
    <property type="entry name" value="Main.1:_Beta-like"/>
    <property type="match status" value="1"/>
</dbReference>
<dbReference type="EC" id="2.5.1.18" evidence="4"/>
<feature type="domain" description="GST C-terminal" evidence="3">
    <location>
        <begin position="84"/>
        <end position="205"/>
    </location>
</feature>
<evidence type="ECO:0000313" key="4">
    <source>
        <dbReference type="EMBL" id="SSY70330.1"/>
    </source>
</evidence>
<evidence type="ECO:0000259" key="3">
    <source>
        <dbReference type="PROSITE" id="PS50405"/>
    </source>
</evidence>
<dbReference type="CDD" id="cd03057">
    <property type="entry name" value="GST_N_Beta"/>
    <property type="match status" value="1"/>
</dbReference>
<dbReference type="SUPFAM" id="SSF52833">
    <property type="entry name" value="Thioredoxin-like"/>
    <property type="match status" value="1"/>
</dbReference>
<dbReference type="SUPFAM" id="SSF47616">
    <property type="entry name" value="GST C-terminal domain-like"/>
    <property type="match status" value="1"/>
</dbReference>
<reference evidence="4 5" key="1">
    <citation type="submission" date="2018-06" db="EMBL/GenBank/DDBJ databases">
        <authorList>
            <consortium name="Pathogen Informatics"/>
            <person name="Doyle S."/>
        </authorList>
    </citation>
    <scope>NUCLEOTIDE SEQUENCE [LARGE SCALE GENOMIC DNA]</scope>
    <source>
        <strain evidence="4 5">NCTC10283</strain>
    </source>
</reference>
<dbReference type="InterPro" id="IPR010987">
    <property type="entry name" value="Glutathione-S-Trfase_C-like"/>
</dbReference>
<name>A0A376BKZ1_9NEIS</name>
<keyword evidence="5" id="KW-1185">Reference proteome</keyword>
<dbReference type="InterPro" id="IPR004045">
    <property type="entry name" value="Glutathione_S-Trfase_N"/>
</dbReference>
<accession>A0A376BKZ1</accession>